<dbReference type="AlphaFoldDB" id="A0AAD5WNA0"/>
<evidence type="ECO:0000256" key="1">
    <source>
        <dbReference type="SAM" id="MobiDB-lite"/>
    </source>
</evidence>
<sequence length="125" mass="14220">MSATKTAIVRRLTQVRESRNHGSSPSGDFSFAGILIATASTNAATIFMFRRYRGPPQAQRRSAYSNAAVAMPPPTEESTDKLTKDWKSLKIFGKYLAKAFEQDWKAKDANQKEEFRQVAVRWLFW</sequence>
<dbReference type="EMBL" id="JAKWBI020000931">
    <property type="protein sequence ID" value="KAJ2891969.1"/>
    <property type="molecule type" value="Genomic_DNA"/>
</dbReference>
<protein>
    <submittedName>
        <fullName evidence="3">Uncharacterized protein</fullName>
    </submittedName>
</protein>
<comment type="caution">
    <text evidence="3">The sequence shown here is derived from an EMBL/GenBank/DDBJ whole genome shotgun (WGS) entry which is preliminary data.</text>
</comment>
<keyword evidence="2" id="KW-1133">Transmembrane helix</keyword>
<keyword evidence="4" id="KW-1185">Reference proteome</keyword>
<keyword evidence="2" id="KW-0812">Transmembrane</keyword>
<name>A0AAD5WNA0_9PEZI</name>
<gene>
    <name evidence="3" type="ORF">MKZ38_010501</name>
</gene>
<feature type="region of interest" description="Disordered" evidence="1">
    <location>
        <begin position="61"/>
        <end position="81"/>
    </location>
</feature>
<evidence type="ECO:0000313" key="3">
    <source>
        <dbReference type="EMBL" id="KAJ2891969.1"/>
    </source>
</evidence>
<organism evidence="3 4">
    <name type="scientific">Zalerion maritima</name>
    <dbReference type="NCBI Taxonomy" id="339359"/>
    <lineage>
        <taxon>Eukaryota</taxon>
        <taxon>Fungi</taxon>
        <taxon>Dikarya</taxon>
        <taxon>Ascomycota</taxon>
        <taxon>Pezizomycotina</taxon>
        <taxon>Sordariomycetes</taxon>
        <taxon>Lulworthiomycetidae</taxon>
        <taxon>Lulworthiales</taxon>
        <taxon>Lulworthiaceae</taxon>
        <taxon>Zalerion</taxon>
    </lineage>
</organism>
<accession>A0AAD5WNA0</accession>
<evidence type="ECO:0000256" key="2">
    <source>
        <dbReference type="SAM" id="Phobius"/>
    </source>
</evidence>
<reference evidence="3" key="1">
    <citation type="submission" date="2022-07" db="EMBL/GenBank/DDBJ databases">
        <title>Draft genome sequence of Zalerion maritima ATCC 34329, a (micro)plastics degrading marine fungus.</title>
        <authorList>
            <person name="Paco A."/>
            <person name="Goncalves M.F.M."/>
            <person name="Rocha-Santos T.A.P."/>
            <person name="Alves A."/>
        </authorList>
    </citation>
    <scope>NUCLEOTIDE SEQUENCE</scope>
    <source>
        <strain evidence="3">ATCC 34329</strain>
    </source>
</reference>
<proteinExistence type="predicted"/>
<feature type="transmembrane region" description="Helical" evidence="2">
    <location>
        <begin position="29"/>
        <end position="49"/>
    </location>
</feature>
<keyword evidence="2" id="KW-0472">Membrane</keyword>
<dbReference type="Proteomes" id="UP001201980">
    <property type="component" value="Unassembled WGS sequence"/>
</dbReference>
<evidence type="ECO:0000313" key="4">
    <source>
        <dbReference type="Proteomes" id="UP001201980"/>
    </source>
</evidence>